<name>A0AAW2EFU6_9HYME</name>
<keyword evidence="2" id="KW-1185">Reference proteome</keyword>
<sequence length="75" mass="8503">MYVCSRANTQEKKKKFRVAAIFFLGNVREFTRGDCVLPALCQTVGNLSKFTASRYIPSRRSSRDVASDVIFHDTP</sequence>
<dbReference type="EMBL" id="JADYXP020000024">
    <property type="protein sequence ID" value="KAL0101131.1"/>
    <property type="molecule type" value="Genomic_DNA"/>
</dbReference>
<proteinExistence type="predicted"/>
<dbReference type="AlphaFoldDB" id="A0AAW2EFU6"/>
<reference evidence="1 2" key="1">
    <citation type="submission" date="2023-03" db="EMBL/GenBank/DDBJ databases">
        <title>High recombination rates correlate with genetic variation in Cardiocondyla obscurior ants.</title>
        <authorList>
            <person name="Errbii M."/>
        </authorList>
    </citation>
    <scope>NUCLEOTIDE SEQUENCE [LARGE SCALE GENOMIC DNA]</scope>
    <source>
        <strain evidence="1">Alpha-2009</strain>
        <tissue evidence="1">Whole body</tissue>
    </source>
</reference>
<organism evidence="1 2">
    <name type="scientific">Cardiocondyla obscurior</name>
    <dbReference type="NCBI Taxonomy" id="286306"/>
    <lineage>
        <taxon>Eukaryota</taxon>
        <taxon>Metazoa</taxon>
        <taxon>Ecdysozoa</taxon>
        <taxon>Arthropoda</taxon>
        <taxon>Hexapoda</taxon>
        <taxon>Insecta</taxon>
        <taxon>Pterygota</taxon>
        <taxon>Neoptera</taxon>
        <taxon>Endopterygota</taxon>
        <taxon>Hymenoptera</taxon>
        <taxon>Apocrita</taxon>
        <taxon>Aculeata</taxon>
        <taxon>Formicoidea</taxon>
        <taxon>Formicidae</taxon>
        <taxon>Myrmicinae</taxon>
        <taxon>Cardiocondyla</taxon>
    </lineage>
</organism>
<accession>A0AAW2EFU6</accession>
<protein>
    <submittedName>
        <fullName evidence="1">Uncharacterized protein</fullName>
    </submittedName>
</protein>
<evidence type="ECO:0000313" key="2">
    <source>
        <dbReference type="Proteomes" id="UP001430953"/>
    </source>
</evidence>
<evidence type="ECO:0000313" key="1">
    <source>
        <dbReference type="EMBL" id="KAL0101131.1"/>
    </source>
</evidence>
<gene>
    <name evidence="1" type="ORF">PUN28_018762</name>
</gene>
<comment type="caution">
    <text evidence="1">The sequence shown here is derived from an EMBL/GenBank/DDBJ whole genome shotgun (WGS) entry which is preliminary data.</text>
</comment>
<dbReference type="Proteomes" id="UP001430953">
    <property type="component" value="Unassembled WGS sequence"/>
</dbReference>